<dbReference type="GO" id="GO:0006357">
    <property type="term" value="P:regulation of transcription by RNA polymerase II"/>
    <property type="evidence" value="ECO:0007669"/>
    <property type="project" value="TreeGrafter"/>
</dbReference>
<dbReference type="Gene3D" id="3.30.40.10">
    <property type="entry name" value="Zinc/RING finger domain, C3HC4 (zinc finger)"/>
    <property type="match status" value="2"/>
</dbReference>
<name>A0A9Y4JSJ2_9TELE</name>
<dbReference type="PRINTS" id="PR00503">
    <property type="entry name" value="BROMODOMAIN"/>
</dbReference>
<accession>A0A9Y4JSJ2</accession>
<evidence type="ECO:0000259" key="16">
    <source>
        <dbReference type="PROSITE" id="PS50812"/>
    </source>
</evidence>
<dbReference type="Pfam" id="PF10513">
    <property type="entry name" value="EPL1"/>
    <property type="match status" value="1"/>
</dbReference>
<evidence type="ECO:0000313" key="18">
    <source>
        <dbReference type="Proteomes" id="UP000694891"/>
    </source>
</evidence>
<dbReference type="Pfam" id="PF13831">
    <property type="entry name" value="PHD_2"/>
    <property type="match status" value="1"/>
</dbReference>
<evidence type="ECO:0000256" key="13">
    <source>
        <dbReference type="SAM" id="MobiDB-lite"/>
    </source>
</evidence>
<dbReference type="FunFam" id="2.30.30.140:FF:000008">
    <property type="entry name" value="Bromodomain containing 1, isoform CRA_b"/>
    <property type="match status" value="1"/>
</dbReference>
<evidence type="ECO:0000256" key="11">
    <source>
        <dbReference type="PROSITE-ProRule" id="PRU00146"/>
    </source>
</evidence>
<dbReference type="Pfam" id="PF13832">
    <property type="entry name" value="zf-HC5HC2H_2"/>
    <property type="match status" value="1"/>
</dbReference>
<keyword evidence="2" id="KW-0597">Phosphoprotein</keyword>
<dbReference type="InterPro" id="IPR019786">
    <property type="entry name" value="Zinc_finger_PHD-type_CS"/>
</dbReference>
<dbReference type="InterPro" id="IPR050701">
    <property type="entry name" value="Histone_Mod_Regulator"/>
</dbReference>
<gene>
    <name evidence="19" type="primary">brd1a</name>
</gene>
<dbReference type="InterPro" id="IPR018359">
    <property type="entry name" value="Bromodomain_CS"/>
</dbReference>
<evidence type="ECO:0000256" key="9">
    <source>
        <dbReference type="ARBA" id="ARBA00023242"/>
    </source>
</evidence>
<dbReference type="PANTHER" id="PTHR13793:SF17">
    <property type="entry name" value="BROMODOMAIN-CONTAINING PROTEIN 1"/>
    <property type="match status" value="1"/>
</dbReference>
<comment type="subcellular location">
    <subcellularLocation>
        <location evidence="1">Nucleus</location>
    </subcellularLocation>
</comment>
<feature type="region of interest" description="Disordered" evidence="13">
    <location>
        <begin position="982"/>
        <end position="1065"/>
    </location>
</feature>
<feature type="domain" description="Bromo" evidence="14">
    <location>
        <begin position="591"/>
        <end position="661"/>
    </location>
</feature>
<evidence type="ECO:0000259" key="14">
    <source>
        <dbReference type="PROSITE" id="PS50014"/>
    </source>
</evidence>
<dbReference type="SMART" id="SM00293">
    <property type="entry name" value="PWWP"/>
    <property type="match status" value="1"/>
</dbReference>
<evidence type="ECO:0000256" key="12">
    <source>
        <dbReference type="SAM" id="Coils"/>
    </source>
</evidence>
<dbReference type="SMART" id="SM00297">
    <property type="entry name" value="BROMO"/>
    <property type="match status" value="1"/>
</dbReference>
<evidence type="ECO:0000256" key="5">
    <source>
        <dbReference type="ARBA" id="ARBA00022771"/>
    </source>
</evidence>
<keyword evidence="9" id="KW-0539">Nucleus</keyword>
<dbReference type="PROSITE" id="PS01359">
    <property type="entry name" value="ZF_PHD_1"/>
    <property type="match status" value="1"/>
</dbReference>
<keyword evidence="7" id="KW-0007">Acetylation</keyword>
<keyword evidence="5 11" id="KW-0863">Zinc-finger</keyword>
<dbReference type="InterPro" id="IPR011011">
    <property type="entry name" value="Znf_FYVE_PHD"/>
</dbReference>
<protein>
    <submittedName>
        <fullName evidence="19">Bromodomain-containing protein 1 isoform X1</fullName>
    </submittedName>
</protein>
<proteinExistence type="predicted"/>
<feature type="coiled-coil region" evidence="12">
    <location>
        <begin position="527"/>
        <end position="577"/>
    </location>
</feature>
<dbReference type="SUPFAM" id="SSF47370">
    <property type="entry name" value="Bromodomain"/>
    <property type="match status" value="1"/>
</dbReference>
<dbReference type="Pfam" id="PF00439">
    <property type="entry name" value="Bromodomain"/>
    <property type="match status" value="1"/>
</dbReference>
<dbReference type="CDD" id="cd15572">
    <property type="entry name" value="PHD_BRPF"/>
    <property type="match status" value="1"/>
</dbReference>
<dbReference type="FunFam" id="3.30.40.10:FF:000007">
    <property type="entry name" value="Bromodomain containing 1, isoform CRA_b"/>
    <property type="match status" value="1"/>
</dbReference>
<organism evidence="18 19">
    <name type="scientific">Stegastes partitus</name>
    <name type="common">bicolor damselfish</name>
    <dbReference type="NCBI Taxonomy" id="144197"/>
    <lineage>
        <taxon>Eukaryota</taxon>
        <taxon>Metazoa</taxon>
        <taxon>Chordata</taxon>
        <taxon>Craniata</taxon>
        <taxon>Vertebrata</taxon>
        <taxon>Euteleostomi</taxon>
        <taxon>Actinopterygii</taxon>
        <taxon>Neopterygii</taxon>
        <taxon>Teleostei</taxon>
        <taxon>Neoteleostei</taxon>
        <taxon>Acanthomorphata</taxon>
        <taxon>Ovalentaria</taxon>
        <taxon>Pomacentridae</taxon>
        <taxon>Stegastes</taxon>
    </lineage>
</organism>
<evidence type="ECO:0000256" key="2">
    <source>
        <dbReference type="ARBA" id="ARBA00022553"/>
    </source>
</evidence>
<dbReference type="PROSITE" id="PS51805">
    <property type="entry name" value="EPHD"/>
    <property type="match status" value="1"/>
</dbReference>
<dbReference type="InterPro" id="IPR001487">
    <property type="entry name" value="Bromodomain"/>
</dbReference>
<dbReference type="CDD" id="cd05512">
    <property type="entry name" value="Bromo_brd1_like"/>
    <property type="match status" value="1"/>
</dbReference>
<dbReference type="InterPro" id="IPR000313">
    <property type="entry name" value="PWWP_dom"/>
</dbReference>
<feature type="compositionally biased region" description="Basic and acidic residues" evidence="13">
    <location>
        <begin position="991"/>
        <end position="1016"/>
    </location>
</feature>
<feature type="region of interest" description="Disordered" evidence="13">
    <location>
        <begin position="1"/>
        <end position="25"/>
    </location>
</feature>
<evidence type="ECO:0000256" key="7">
    <source>
        <dbReference type="ARBA" id="ARBA00022990"/>
    </source>
</evidence>
<dbReference type="InterPro" id="IPR013083">
    <property type="entry name" value="Znf_RING/FYVE/PHD"/>
</dbReference>
<evidence type="ECO:0000256" key="10">
    <source>
        <dbReference type="PROSITE-ProRule" id="PRU00035"/>
    </source>
</evidence>
<dbReference type="PANTHER" id="PTHR13793">
    <property type="entry name" value="PHD FINGER PROTEINS"/>
    <property type="match status" value="1"/>
</dbReference>
<dbReference type="CDD" id="cd20157">
    <property type="entry name" value="PWWP_BRPF2"/>
    <property type="match status" value="1"/>
</dbReference>
<dbReference type="InterPro" id="IPR019542">
    <property type="entry name" value="Enhancer_polycomb-like_N"/>
</dbReference>
<feature type="domain" description="PHD-type" evidence="15">
    <location>
        <begin position="222"/>
        <end position="272"/>
    </location>
</feature>
<dbReference type="Proteomes" id="UP000694891">
    <property type="component" value="Unplaced"/>
</dbReference>
<dbReference type="GeneID" id="103357320"/>
<reference evidence="19" key="1">
    <citation type="submission" date="2025-08" db="UniProtKB">
        <authorList>
            <consortium name="RefSeq"/>
        </authorList>
    </citation>
    <scope>IDENTIFICATION</scope>
</reference>
<dbReference type="Gene3D" id="2.30.30.140">
    <property type="match status" value="1"/>
</dbReference>
<feature type="domain" description="PWWP" evidence="16">
    <location>
        <begin position="1129"/>
        <end position="1212"/>
    </location>
</feature>
<dbReference type="CTD" id="569574"/>
<dbReference type="SMART" id="SM00249">
    <property type="entry name" value="PHD"/>
    <property type="match status" value="2"/>
</dbReference>
<dbReference type="PROSITE" id="PS50812">
    <property type="entry name" value="PWWP"/>
    <property type="match status" value="1"/>
</dbReference>
<dbReference type="InterPro" id="IPR019787">
    <property type="entry name" value="Znf_PHD-finger"/>
</dbReference>
<sequence length="1258" mass="141415">MKKKARQHRVAVPQRPPSPIKPSPNKQILTYAQAQRMVEFDVDGRIHRLSIYDKLDVISDDDPMVQEMMECTSNKENAEKPQQQVLLRSVRLKNNQEKRNAALGITSHGEGGGHHASANVGPKLPDPKFRTVEYNLPAVPKRPAAFYKFTEKTEEELDEETEYDMDEEDYAWLELVNEKRRSEGVSQVSHNVFEFLIDRFEKELYLESLDQGSEKQVPIDEDAVCCICMDGECHNSNAILFCDMCNVAVHQECYGVPYIPEGQWHCRHCLQLPTQPADCILCPNKGGAVKKTDDDRWGHVVCALWVPEVGFSNTTFIEPIDGISHIPPARWKLTCYLCKEKGVGACIQCHKANCYTAFHVSCAQKAGLFMKMEPIKDVTETGEPTFSVKKTAYCGAHTPNGCVRRPLAIYDDAKPKNGLCKKVDKGRGQSKGKQKKKSKSKKPEPEVESEAATHVIVPTFPSHRLQTILNQVSVQKKKAFVELVLNYWTLKRQSRNGLPLIRRLQTGLQSQKNAQPVCSSRQNEEESRALKEQLKEWHRLRHDLERARLLLELIRKREKLKREEIKLQETLLEMQLTPFSILLRALLDQLQAKDQARIFTQPVDVDEVPDYLDHIKHPMDFSTMRQRIDAQTYNNFEQFESDFNLIIDNCMKYNSKDTYFYRAAVRLRDQGGALLRKARRDVEKIGFDAESGMHLTEAPEIKAATTFSWEDVDRLLVPANRGHLSLDKQLQQLLEKFDLTCAMKSSPSRSKRMKLLKKTINDVRSEMSLKRVLPSHHHCLSSTSPSTSASSSSVASLPELGKPKEERLKPNGQFPDDEADKSLPPKLEPSDAIPPLIHSDTDPEPPTLKPIDAAPDCEDKAHGKRIKLDVEIPDLLSSATRLNGHSHDSLQSALLDGDVSVVATSTLAEPTGTVNRRTAVLFRKSKASSPHKASKSGDEGSDGADRKEGEEDEEGEEEDEDGTQLGSKSFLSVVIPRLETLLHSKKRKHSGSRDKEEDGGEREHEEEGESPVKRLDTGLSSGFLEVEEEKELEQTSRTSRPVEPRRRCASESSISSCSSLPGSTSTILSLPKCGKGKPALVRRNTVDDKSELIACIETGNFAKAARIAAEVGNSNIWMPASAATVALEPLKLVWAKCSGYPSYPALIIDPHMPRVGCQHNGVSIPMPPMDVLRIGEQMQYKAEEKLYLVLFFDNKRSWQWLPRSKMVPLGIDKTIDKIKMMEGRTSSIRKAVQIAFSRAMNHLSIVQDEPVSDLSDVD</sequence>
<feature type="compositionally biased region" description="Basic residues" evidence="13">
    <location>
        <begin position="428"/>
        <end position="440"/>
    </location>
</feature>
<evidence type="ECO:0000256" key="4">
    <source>
        <dbReference type="ARBA" id="ARBA00022737"/>
    </source>
</evidence>
<keyword evidence="6" id="KW-0862">Zinc</keyword>
<feature type="compositionally biased region" description="Basic and acidic residues" evidence="13">
    <location>
        <begin position="935"/>
        <end position="949"/>
    </location>
</feature>
<feature type="compositionally biased region" description="Basic and acidic residues" evidence="13">
    <location>
        <begin position="1040"/>
        <end position="1049"/>
    </location>
</feature>
<feature type="region of interest" description="Disordered" evidence="13">
    <location>
        <begin position="773"/>
        <end position="860"/>
    </location>
</feature>
<feature type="compositionally biased region" description="Acidic residues" evidence="13">
    <location>
        <begin position="950"/>
        <end position="962"/>
    </location>
</feature>
<dbReference type="RefSeq" id="XP_008280053.1">
    <property type="nucleotide sequence ID" value="XM_008281831.1"/>
</dbReference>
<dbReference type="FunFam" id="3.30.40.10:FF:000008">
    <property type="entry name" value="Bromodomain containing 1, isoform CRA_a"/>
    <property type="match status" value="1"/>
</dbReference>
<evidence type="ECO:0000259" key="15">
    <source>
        <dbReference type="PROSITE" id="PS50016"/>
    </source>
</evidence>
<feature type="domain" description="PHD-type" evidence="17">
    <location>
        <begin position="276"/>
        <end position="398"/>
    </location>
</feature>
<feature type="region of interest" description="Disordered" evidence="13">
    <location>
        <begin position="918"/>
        <end position="970"/>
    </location>
</feature>
<evidence type="ECO:0000256" key="3">
    <source>
        <dbReference type="ARBA" id="ARBA00022723"/>
    </source>
</evidence>
<dbReference type="GO" id="GO:0008270">
    <property type="term" value="F:zinc ion binding"/>
    <property type="evidence" value="ECO:0007669"/>
    <property type="project" value="UniProtKB-KW"/>
</dbReference>
<feature type="compositionally biased region" description="Low complexity" evidence="13">
    <location>
        <begin position="1050"/>
        <end position="1065"/>
    </location>
</feature>
<dbReference type="SUPFAM" id="SSF63748">
    <property type="entry name" value="Tudor/PWWP/MBT"/>
    <property type="match status" value="1"/>
</dbReference>
<keyword evidence="12" id="KW-0175">Coiled coil</keyword>
<dbReference type="AlphaFoldDB" id="A0A9Y4JSJ2"/>
<evidence type="ECO:0000256" key="1">
    <source>
        <dbReference type="ARBA" id="ARBA00004123"/>
    </source>
</evidence>
<dbReference type="SUPFAM" id="SSF57903">
    <property type="entry name" value="FYVE/PHD zinc finger"/>
    <property type="match status" value="1"/>
</dbReference>
<dbReference type="InterPro" id="IPR036427">
    <property type="entry name" value="Bromodomain-like_sf"/>
</dbReference>
<keyword evidence="18" id="KW-1185">Reference proteome</keyword>
<dbReference type="InterPro" id="IPR001965">
    <property type="entry name" value="Znf_PHD"/>
</dbReference>
<keyword evidence="4" id="KW-0677">Repeat</keyword>
<evidence type="ECO:0000259" key="17">
    <source>
        <dbReference type="PROSITE" id="PS51805"/>
    </source>
</evidence>
<dbReference type="Pfam" id="PF00855">
    <property type="entry name" value="PWWP"/>
    <property type="match status" value="1"/>
</dbReference>
<evidence type="ECO:0000256" key="6">
    <source>
        <dbReference type="ARBA" id="ARBA00022833"/>
    </source>
</evidence>
<evidence type="ECO:0000256" key="8">
    <source>
        <dbReference type="ARBA" id="ARBA00023117"/>
    </source>
</evidence>
<feature type="region of interest" description="Disordered" evidence="13">
    <location>
        <begin position="104"/>
        <end position="124"/>
    </location>
</feature>
<feature type="region of interest" description="Disordered" evidence="13">
    <location>
        <begin position="420"/>
        <end position="452"/>
    </location>
</feature>
<keyword evidence="8 10" id="KW-0103">Bromodomain</keyword>
<dbReference type="InterPro" id="IPR034732">
    <property type="entry name" value="EPHD"/>
</dbReference>
<dbReference type="GO" id="GO:0005634">
    <property type="term" value="C:nucleus"/>
    <property type="evidence" value="ECO:0007669"/>
    <property type="project" value="UniProtKB-SubCell"/>
</dbReference>
<keyword evidence="3" id="KW-0479">Metal-binding</keyword>
<evidence type="ECO:0000313" key="19">
    <source>
        <dbReference type="RefSeq" id="XP_008280053.1"/>
    </source>
</evidence>
<dbReference type="PROSITE" id="PS50014">
    <property type="entry name" value="BROMODOMAIN_2"/>
    <property type="match status" value="1"/>
</dbReference>
<dbReference type="PROSITE" id="PS50016">
    <property type="entry name" value="ZF_PHD_2"/>
    <property type="match status" value="1"/>
</dbReference>
<feature type="compositionally biased region" description="Low complexity" evidence="13">
    <location>
        <begin position="780"/>
        <end position="798"/>
    </location>
</feature>
<dbReference type="Gene3D" id="1.20.920.10">
    <property type="entry name" value="Bromodomain-like"/>
    <property type="match status" value="1"/>
</dbReference>
<dbReference type="PROSITE" id="PS00633">
    <property type="entry name" value="BROMODOMAIN_1"/>
    <property type="match status" value="1"/>
</dbReference>